<dbReference type="PANTHER" id="PTHR43406:SF1">
    <property type="entry name" value="TRYPTOPHAN SYNTHASE ALPHA CHAIN, CHLOROPLASTIC"/>
    <property type="match status" value="1"/>
</dbReference>
<organism evidence="9 10">
    <name type="scientific">Leptospira interrogans serovar Lora str. TE 1992</name>
    <dbReference type="NCBI Taxonomy" id="1193028"/>
    <lineage>
        <taxon>Bacteria</taxon>
        <taxon>Pseudomonadati</taxon>
        <taxon>Spirochaetota</taxon>
        <taxon>Spirochaetia</taxon>
        <taxon>Leptospirales</taxon>
        <taxon>Leptospiraceae</taxon>
        <taxon>Leptospira</taxon>
    </lineage>
</organism>
<dbReference type="Pfam" id="PF00290">
    <property type="entry name" value="Trp_syntA"/>
    <property type="match status" value="1"/>
</dbReference>
<keyword evidence="4" id="KW-0028">Amino-acid biosynthesis</keyword>
<evidence type="ECO:0000256" key="8">
    <source>
        <dbReference type="ARBA" id="ARBA00049047"/>
    </source>
</evidence>
<comment type="catalytic activity">
    <reaction evidence="8">
        <text>(1S,2R)-1-C-(indol-3-yl)glycerol 3-phosphate + L-serine = D-glyceraldehyde 3-phosphate + L-tryptophan + H2O</text>
        <dbReference type="Rhea" id="RHEA:10532"/>
        <dbReference type="ChEBI" id="CHEBI:15377"/>
        <dbReference type="ChEBI" id="CHEBI:33384"/>
        <dbReference type="ChEBI" id="CHEBI:57912"/>
        <dbReference type="ChEBI" id="CHEBI:58866"/>
        <dbReference type="ChEBI" id="CHEBI:59776"/>
        <dbReference type="EC" id="4.2.1.20"/>
    </reaction>
</comment>
<evidence type="ECO:0000256" key="4">
    <source>
        <dbReference type="ARBA" id="ARBA00022605"/>
    </source>
</evidence>
<dbReference type="InterPro" id="IPR002028">
    <property type="entry name" value="Trp_synthase_suA"/>
</dbReference>
<evidence type="ECO:0000256" key="1">
    <source>
        <dbReference type="ARBA" id="ARBA00004733"/>
    </source>
</evidence>
<dbReference type="Gene3D" id="3.20.20.70">
    <property type="entry name" value="Aldolase class I"/>
    <property type="match status" value="1"/>
</dbReference>
<dbReference type="UniPathway" id="UPA00035">
    <property type="reaction ID" value="UER00044"/>
</dbReference>
<comment type="caution">
    <text evidence="9">The sequence shown here is derived from an EMBL/GenBank/DDBJ whole genome shotgun (WGS) entry which is preliminary data.</text>
</comment>
<evidence type="ECO:0000256" key="2">
    <source>
        <dbReference type="ARBA" id="ARBA00011270"/>
    </source>
</evidence>
<reference evidence="9 10" key="1">
    <citation type="submission" date="2013-01" db="EMBL/GenBank/DDBJ databases">
        <authorList>
            <person name="Harkins D.M."/>
            <person name="Durkin A.S."/>
            <person name="Brinkac L.M."/>
            <person name="Haft D.H."/>
            <person name="Selengut J.D."/>
            <person name="Sanka R."/>
            <person name="DePew J."/>
            <person name="Purushe J."/>
            <person name="Hartskeerl R.A."/>
            <person name="Ahmed A."/>
            <person name="van der Linden H."/>
            <person name="Goris M.G.A."/>
            <person name="Vinetz J.M."/>
            <person name="Sutton G.G."/>
            <person name="Nierman W.C."/>
            <person name="Fouts D.E."/>
        </authorList>
    </citation>
    <scope>NUCLEOTIDE SEQUENCE [LARGE SCALE GENOMIC DNA]</scope>
    <source>
        <strain evidence="9 10">TE 1992</strain>
    </source>
</reference>
<comment type="subunit">
    <text evidence="2">Tetramer of two alpha and two beta chains.</text>
</comment>
<evidence type="ECO:0000256" key="5">
    <source>
        <dbReference type="ARBA" id="ARBA00022822"/>
    </source>
</evidence>
<dbReference type="EMBL" id="AKWW02000057">
    <property type="protein sequence ID" value="EMF41655.1"/>
    <property type="molecule type" value="Genomic_DNA"/>
</dbReference>
<dbReference type="GO" id="GO:0005829">
    <property type="term" value="C:cytosol"/>
    <property type="evidence" value="ECO:0007669"/>
    <property type="project" value="TreeGrafter"/>
</dbReference>
<dbReference type="PANTHER" id="PTHR43406">
    <property type="entry name" value="TRYPTOPHAN SYNTHASE, ALPHA CHAIN"/>
    <property type="match status" value="1"/>
</dbReference>
<name>M3E3P8_LEPIR</name>
<keyword evidence="6" id="KW-0057">Aromatic amino acid biosynthesis</keyword>
<evidence type="ECO:0000256" key="3">
    <source>
        <dbReference type="ARBA" id="ARBA00012043"/>
    </source>
</evidence>
<keyword evidence="5" id="KW-0822">Tryptophan biosynthesis</keyword>
<dbReference type="GO" id="GO:0004834">
    <property type="term" value="F:tryptophan synthase activity"/>
    <property type="evidence" value="ECO:0007669"/>
    <property type="project" value="UniProtKB-EC"/>
</dbReference>
<comment type="pathway">
    <text evidence="1">Amino-acid biosynthesis; L-tryptophan biosynthesis; L-tryptophan from chorismate: step 5/5.</text>
</comment>
<dbReference type="EC" id="4.2.1.20" evidence="3"/>
<dbReference type="AlphaFoldDB" id="M3E3P8"/>
<dbReference type="SUPFAM" id="SSF51366">
    <property type="entry name" value="Ribulose-phoshate binding barrel"/>
    <property type="match status" value="1"/>
</dbReference>
<keyword evidence="7" id="KW-0456">Lyase</keyword>
<dbReference type="Proteomes" id="UP000011754">
    <property type="component" value="Unassembled WGS sequence"/>
</dbReference>
<proteinExistence type="predicted"/>
<dbReference type="InterPro" id="IPR011060">
    <property type="entry name" value="RibuloseP-bd_barrel"/>
</dbReference>
<accession>M3E3P8</accession>
<protein>
    <recommendedName>
        <fullName evidence="3">tryptophan synthase</fullName>
        <ecNumber evidence="3">4.2.1.20</ecNumber>
    </recommendedName>
</protein>
<evidence type="ECO:0000313" key="10">
    <source>
        <dbReference type="Proteomes" id="UP000011754"/>
    </source>
</evidence>
<evidence type="ECO:0000256" key="6">
    <source>
        <dbReference type="ARBA" id="ARBA00023141"/>
    </source>
</evidence>
<sequence length="90" mass="9585">MTSYGVTGERGSIASGLEDRIRMVRKIVGLPVCAGFGISTSDQSKVISTYADGVIIGSAVQRIIEENGSDRNNCADKLLAYASEIRASMR</sequence>
<gene>
    <name evidence="9" type="ORF">LEP1GSC067_4256</name>
</gene>
<evidence type="ECO:0000313" key="9">
    <source>
        <dbReference type="EMBL" id="EMF41655.1"/>
    </source>
</evidence>
<evidence type="ECO:0000256" key="7">
    <source>
        <dbReference type="ARBA" id="ARBA00023239"/>
    </source>
</evidence>
<dbReference type="InterPro" id="IPR013785">
    <property type="entry name" value="Aldolase_TIM"/>
</dbReference>